<feature type="transmembrane region" description="Helical" evidence="2">
    <location>
        <begin position="133"/>
        <end position="155"/>
    </location>
</feature>
<keyword evidence="1" id="KW-0963">Cytoplasm</keyword>
<dbReference type="SUPFAM" id="SSF54001">
    <property type="entry name" value="Cysteine proteinases"/>
    <property type="match status" value="1"/>
</dbReference>
<proteinExistence type="inferred from homology"/>
<comment type="similarity">
    <text evidence="1">Belongs to the peptidase C54 family.</text>
</comment>
<keyword evidence="2" id="KW-0812">Transmembrane</keyword>
<gene>
    <name evidence="4" type="ORF">C8F04DRAFT_1408940</name>
</gene>
<feature type="domain" description="Peptidase C54 catalytic" evidence="3">
    <location>
        <begin position="25"/>
        <end position="51"/>
    </location>
</feature>
<comment type="subcellular location">
    <subcellularLocation>
        <location evidence="1">Nucleus</location>
    </subcellularLocation>
    <subcellularLocation>
        <location evidence="1">Cytoplasm</location>
    </subcellularLocation>
</comment>
<dbReference type="InterPro" id="IPR038765">
    <property type="entry name" value="Papain-like_cys_pep_sf"/>
</dbReference>
<evidence type="ECO:0000256" key="2">
    <source>
        <dbReference type="SAM" id="Phobius"/>
    </source>
</evidence>
<protein>
    <recommendedName>
        <fullName evidence="1">Cysteine protease</fullName>
        <ecNumber evidence="1">3.4.22.-</ecNumber>
    </recommendedName>
</protein>
<accession>A0AAD6WLN9</accession>
<dbReference type="InterPro" id="IPR046792">
    <property type="entry name" value="Peptidase_C54_cat"/>
</dbReference>
<dbReference type="EC" id="3.4.22.-" evidence="1"/>
<reference evidence="4" key="1">
    <citation type="submission" date="2023-03" db="EMBL/GenBank/DDBJ databases">
        <title>Massive genome expansion in bonnet fungi (Mycena s.s.) driven by repeated elements and novel gene families across ecological guilds.</title>
        <authorList>
            <consortium name="Lawrence Berkeley National Laboratory"/>
            <person name="Harder C.B."/>
            <person name="Miyauchi S."/>
            <person name="Viragh M."/>
            <person name="Kuo A."/>
            <person name="Thoen E."/>
            <person name="Andreopoulos B."/>
            <person name="Lu D."/>
            <person name="Skrede I."/>
            <person name="Drula E."/>
            <person name="Henrissat B."/>
            <person name="Morin E."/>
            <person name="Kohler A."/>
            <person name="Barry K."/>
            <person name="LaButti K."/>
            <person name="Morin E."/>
            <person name="Salamov A."/>
            <person name="Lipzen A."/>
            <person name="Mereny Z."/>
            <person name="Hegedus B."/>
            <person name="Baldrian P."/>
            <person name="Stursova M."/>
            <person name="Weitz H."/>
            <person name="Taylor A."/>
            <person name="Grigoriev I.V."/>
            <person name="Nagy L.G."/>
            <person name="Martin F."/>
            <person name="Kauserud H."/>
        </authorList>
    </citation>
    <scope>NUCLEOTIDE SEQUENCE</scope>
    <source>
        <strain evidence="4">CBHHK200</strain>
    </source>
</reference>
<evidence type="ECO:0000259" key="3">
    <source>
        <dbReference type="Pfam" id="PF03416"/>
    </source>
</evidence>
<dbReference type="GO" id="GO:0005737">
    <property type="term" value="C:cytoplasm"/>
    <property type="evidence" value="ECO:0007669"/>
    <property type="project" value="UniProtKB-SubCell"/>
</dbReference>
<evidence type="ECO:0000256" key="1">
    <source>
        <dbReference type="RuleBase" id="RU363115"/>
    </source>
</evidence>
<keyword evidence="5" id="KW-1185">Reference proteome</keyword>
<dbReference type="GO" id="GO:0019786">
    <property type="term" value="F:protein-phosphatidylethanolamide deconjugating activity"/>
    <property type="evidence" value="ECO:0007669"/>
    <property type="project" value="InterPro"/>
</dbReference>
<evidence type="ECO:0000313" key="5">
    <source>
        <dbReference type="Proteomes" id="UP001218188"/>
    </source>
</evidence>
<sequence>MNTTRAKKKSFSLPLPHLGGLSGTKGWTSDTGWGCMLSTGQSLLAVALGRVWGEFFFVFRFSSTCGLDWAAFFAGFFRGEVEASLLPKTEGRRATRARGLPLGVRARVVRGCLACAFVCVGVCAHGVVHSRTYSVFLVLFPWIFADDGAVLHHGLVRVNHCGRWGDVLAPPAVCPSALPFLSFSFLLFAGRGGDLPYVVLAFCPRYGLGVSPPPTLPFPPILRANPFPGCVETWMLEMAPGVGAGRSDFRFGRSRGEAMRCAWSLALLGSWLVRMWDDVRDPRLCVGGDSEVYDFRREEGGRVLWGTSFSRGVGRLA</sequence>
<dbReference type="GO" id="GO:0005634">
    <property type="term" value="C:nucleus"/>
    <property type="evidence" value="ECO:0007669"/>
    <property type="project" value="UniProtKB-SubCell"/>
</dbReference>
<comment type="caution">
    <text evidence="4">The sequence shown here is derived from an EMBL/GenBank/DDBJ whole genome shotgun (WGS) entry which is preliminary data.</text>
</comment>
<dbReference type="GO" id="GO:0008234">
    <property type="term" value="F:cysteine-type peptidase activity"/>
    <property type="evidence" value="ECO:0007669"/>
    <property type="project" value="InterPro"/>
</dbReference>
<organism evidence="4 5">
    <name type="scientific">Mycena alexandri</name>
    <dbReference type="NCBI Taxonomy" id="1745969"/>
    <lineage>
        <taxon>Eukaryota</taxon>
        <taxon>Fungi</taxon>
        <taxon>Dikarya</taxon>
        <taxon>Basidiomycota</taxon>
        <taxon>Agaricomycotina</taxon>
        <taxon>Agaricomycetes</taxon>
        <taxon>Agaricomycetidae</taxon>
        <taxon>Agaricales</taxon>
        <taxon>Marasmiineae</taxon>
        <taxon>Mycenaceae</taxon>
        <taxon>Mycena</taxon>
    </lineage>
</organism>
<keyword evidence="1" id="KW-0539">Nucleus</keyword>
<name>A0AAD6WLN9_9AGAR</name>
<dbReference type="Proteomes" id="UP001218188">
    <property type="component" value="Unassembled WGS sequence"/>
</dbReference>
<comment type="function">
    <text evidence="1">Required for selective autophagic degradation of the nucleus (nucleophagy) as well as for mitophagy which contributes to regulate mitochondrial quantity and quality by eliminating the mitochondria to a basal level to fulfill cellular energy requirements and preventing excess ROS production.</text>
</comment>
<dbReference type="GO" id="GO:0006508">
    <property type="term" value="P:proteolysis"/>
    <property type="evidence" value="ECO:0007669"/>
    <property type="project" value="UniProtKB-KW"/>
</dbReference>
<dbReference type="AlphaFoldDB" id="A0AAD6WLN9"/>
<keyword evidence="2" id="KW-1133">Transmembrane helix</keyword>
<dbReference type="Pfam" id="PF03416">
    <property type="entry name" value="Peptidase_C54"/>
    <property type="match status" value="1"/>
</dbReference>
<keyword evidence="1" id="KW-0645">Protease</keyword>
<keyword evidence="1" id="KW-0378">Hydrolase</keyword>
<evidence type="ECO:0000313" key="4">
    <source>
        <dbReference type="EMBL" id="KAJ7015816.1"/>
    </source>
</evidence>
<feature type="transmembrane region" description="Helical" evidence="2">
    <location>
        <begin position="167"/>
        <end position="189"/>
    </location>
</feature>
<feature type="transmembrane region" description="Helical" evidence="2">
    <location>
        <begin position="108"/>
        <end position="127"/>
    </location>
</feature>
<keyword evidence="2" id="KW-0472">Membrane</keyword>
<dbReference type="EMBL" id="JARJCM010000842">
    <property type="protein sequence ID" value="KAJ7015816.1"/>
    <property type="molecule type" value="Genomic_DNA"/>
</dbReference>